<proteinExistence type="predicted"/>
<name>A0AAV6XRT7_9LAMI</name>
<feature type="compositionally biased region" description="Polar residues" evidence="1">
    <location>
        <begin position="165"/>
        <end position="188"/>
    </location>
</feature>
<sequence>MGSCVSMLKHPASAMKAQLSIGSKTDNLLIPSPVKHKPHTVNARGLTVADIALNSHWSSPRFVAAGSKDEGFFDSQPWLESDCEDDYYSVNGDFTPSRGNTPVHHNFALGKLQVNKSPVAERTNGVVPEPSPPEKKKRLSELFKESLQGDSSIDEENANIPFQRPKSTNGTPYLSGANSVISSETTPNVLLRDDEESAKSAQCCIPRLLSERKKRMSPAHNVG</sequence>
<protein>
    <submittedName>
        <fullName evidence="2">Uncharacterized protein</fullName>
    </submittedName>
</protein>
<evidence type="ECO:0000313" key="3">
    <source>
        <dbReference type="Proteomes" id="UP000826271"/>
    </source>
</evidence>
<dbReference type="Proteomes" id="UP000826271">
    <property type="component" value="Unassembled WGS sequence"/>
</dbReference>
<dbReference type="PANTHER" id="PTHR34280">
    <property type="entry name" value="OS01G0920100 PROTEIN"/>
    <property type="match status" value="1"/>
</dbReference>
<feature type="region of interest" description="Disordered" evidence="1">
    <location>
        <begin position="147"/>
        <end position="201"/>
    </location>
</feature>
<dbReference type="AlphaFoldDB" id="A0AAV6XRT7"/>
<gene>
    <name evidence="2" type="ORF">BUALT_Bualt04G0172300</name>
</gene>
<reference evidence="2" key="1">
    <citation type="submission" date="2019-10" db="EMBL/GenBank/DDBJ databases">
        <authorList>
            <person name="Zhang R."/>
            <person name="Pan Y."/>
            <person name="Wang J."/>
            <person name="Ma R."/>
            <person name="Yu S."/>
        </authorList>
    </citation>
    <scope>NUCLEOTIDE SEQUENCE</scope>
    <source>
        <strain evidence="2">LA-IB0</strain>
        <tissue evidence="2">Leaf</tissue>
    </source>
</reference>
<dbReference type="PANTHER" id="PTHR34280:SF2">
    <property type="entry name" value="OS01G0920100 PROTEIN"/>
    <property type="match status" value="1"/>
</dbReference>
<evidence type="ECO:0000256" key="1">
    <source>
        <dbReference type="SAM" id="MobiDB-lite"/>
    </source>
</evidence>
<dbReference type="InterPro" id="IPR038947">
    <property type="entry name" value="At3g27210-like"/>
</dbReference>
<comment type="caution">
    <text evidence="2">The sequence shown here is derived from an EMBL/GenBank/DDBJ whole genome shotgun (WGS) entry which is preliminary data.</text>
</comment>
<organism evidence="2 3">
    <name type="scientific">Buddleja alternifolia</name>
    <dbReference type="NCBI Taxonomy" id="168488"/>
    <lineage>
        <taxon>Eukaryota</taxon>
        <taxon>Viridiplantae</taxon>
        <taxon>Streptophyta</taxon>
        <taxon>Embryophyta</taxon>
        <taxon>Tracheophyta</taxon>
        <taxon>Spermatophyta</taxon>
        <taxon>Magnoliopsida</taxon>
        <taxon>eudicotyledons</taxon>
        <taxon>Gunneridae</taxon>
        <taxon>Pentapetalae</taxon>
        <taxon>asterids</taxon>
        <taxon>lamiids</taxon>
        <taxon>Lamiales</taxon>
        <taxon>Scrophulariaceae</taxon>
        <taxon>Buddlejeae</taxon>
        <taxon>Buddleja</taxon>
    </lineage>
</organism>
<accession>A0AAV6XRT7</accession>
<dbReference type="EMBL" id="WHWC01000004">
    <property type="protein sequence ID" value="KAG8384958.1"/>
    <property type="molecule type" value="Genomic_DNA"/>
</dbReference>
<evidence type="ECO:0000313" key="2">
    <source>
        <dbReference type="EMBL" id="KAG8384958.1"/>
    </source>
</evidence>
<keyword evidence="3" id="KW-1185">Reference proteome</keyword>